<feature type="compositionally biased region" description="Basic and acidic residues" evidence="1">
    <location>
        <begin position="56"/>
        <end position="75"/>
    </location>
</feature>
<proteinExistence type="predicted"/>
<dbReference type="EMBL" id="KB301850">
    <property type="protein sequence ID" value="ELU05034.1"/>
    <property type="molecule type" value="Genomic_DNA"/>
</dbReference>
<dbReference type="EMBL" id="AMQN01007969">
    <property type="status" value="NOT_ANNOTATED_CDS"/>
    <property type="molecule type" value="Genomic_DNA"/>
</dbReference>
<protein>
    <submittedName>
        <fullName evidence="3 4">Uncharacterized protein</fullName>
    </submittedName>
</protein>
<keyword evidence="2" id="KW-1133">Transmembrane helix</keyword>
<evidence type="ECO:0000256" key="1">
    <source>
        <dbReference type="SAM" id="MobiDB-lite"/>
    </source>
</evidence>
<reference evidence="4" key="3">
    <citation type="submission" date="2015-06" db="UniProtKB">
        <authorList>
            <consortium name="EnsemblMetazoa"/>
        </authorList>
    </citation>
    <scope>IDENTIFICATION</scope>
</reference>
<feature type="compositionally biased region" description="Basic and acidic residues" evidence="1">
    <location>
        <begin position="122"/>
        <end position="133"/>
    </location>
</feature>
<keyword evidence="2" id="KW-0472">Membrane</keyword>
<dbReference type="HOGENOM" id="CLU_834827_0_0_1"/>
<evidence type="ECO:0000313" key="5">
    <source>
        <dbReference type="Proteomes" id="UP000014760"/>
    </source>
</evidence>
<feature type="compositionally biased region" description="Pro residues" evidence="1">
    <location>
        <begin position="108"/>
        <end position="117"/>
    </location>
</feature>
<feature type="transmembrane region" description="Helical" evidence="2">
    <location>
        <begin position="6"/>
        <end position="32"/>
    </location>
</feature>
<feature type="region of interest" description="Disordered" evidence="1">
    <location>
        <begin position="303"/>
        <end position="333"/>
    </location>
</feature>
<evidence type="ECO:0000313" key="4">
    <source>
        <dbReference type="EnsemblMetazoa" id="CapteP225444"/>
    </source>
</evidence>
<feature type="region of interest" description="Disordered" evidence="1">
    <location>
        <begin position="56"/>
        <end position="133"/>
    </location>
</feature>
<reference evidence="5" key="1">
    <citation type="submission" date="2012-12" db="EMBL/GenBank/DDBJ databases">
        <authorList>
            <person name="Hellsten U."/>
            <person name="Grimwood J."/>
            <person name="Chapman J.A."/>
            <person name="Shapiro H."/>
            <person name="Aerts A."/>
            <person name="Otillar R.P."/>
            <person name="Terry A.Y."/>
            <person name="Boore J.L."/>
            <person name="Simakov O."/>
            <person name="Marletaz F."/>
            <person name="Cho S.-J."/>
            <person name="Edsinger-Gonzales E."/>
            <person name="Havlak P."/>
            <person name="Kuo D.-H."/>
            <person name="Larsson T."/>
            <person name="Lv J."/>
            <person name="Arendt D."/>
            <person name="Savage R."/>
            <person name="Osoegawa K."/>
            <person name="de Jong P."/>
            <person name="Lindberg D.R."/>
            <person name="Seaver E.C."/>
            <person name="Weisblat D.A."/>
            <person name="Putnam N.H."/>
            <person name="Grigoriev I.V."/>
            <person name="Rokhsar D.S."/>
        </authorList>
    </citation>
    <scope>NUCLEOTIDE SEQUENCE</scope>
    <source>
        <strain evidence="5">I ESC-2004</strain>
    </source>
</reference>
<gene>
    <name evidence="3" type="ORF">CAPTEDRAFT_225444</name>
</gene>
<name>R7UES4_CAPTE</name>
<evidence type="ECO:0000313" key="3">
    <source>
        <dbReference type="EMBL" id="ELU05034.1"/>
    </source>
</evidence>
<dbReference type="AlphaFoldDB" id="R7UES4"/>
<accession>R7UES4</accession>
<keyword evidence="2" id="KW-0812">Transmembrane</keyword>
<keyword evidence="5" id="KW-1185">Reference proteome</keyword>
<dbReference type="Proteomes" id="UP000014760">
    <property type="component" value="Unassembled WGS sequence"/>
</dbReference>
<reference evidence="3 5" key="2">
    <citation type="journal article" date="2013" name="Nature">
        <title>Insights into bilaterian evolution from three spiralian genomes.</title>
        <authorList>
            <person name="Simakov O."/>
            <person name="Marletaz F."/>
            <person name="Cho S.J."/>
            <person name="Edsinger-Gonzales E."/>
            <person name="Havlak P."/>
            <person name="Hellsten U."/>
            <person name="Kuo D.H."/>
            <person name="Larsson T."/>
            <person name="Lv J."/>
            <person name="Arendt D."/>
            <person name="Savage R."/>
            <person name="Osoegawa K."/>
            <person name="de Jong P."/>
            <person name="Grimwood J."/>
            <person name="Chapman J.A."/>
            <person name="Shapiro H."/>
            <person name="Aerts A."/>
            <person name="Otillar R.P."/>
            <person name="Terry A.Y."/>
            <person name="Boore J.L."/>
            <person name="Grigoriev I.V."/>
            <person name="Lindberg D.R."/>
            <person name="Seaver E.C."/>
            <person name="Weisblat D.A."/>
            <person name="Putnam N.H."/>
            <person name="Rokhsar D.S."/>
        </authorList>
    </citation>
    <scope>NUCLEOTIDE SEQUENCE</scope>
    <source>
        <strain evidence="3 5">I ESC-2004</strain>
    </source>
</reference>
<dbReference type="EnsemblMetazoa" id="CapteT225444">
    <property type="protein sequence ID" value="CapteP225444"/>
    <property type="gene ID" value="CapteG225444"/>
</dbReference>
<evidence type="ECO:0000256" key="2">
    <source>
        <dbReference type="SAM" id="Phobius"/>
    </source>
</evidence>
<organism evidence="3">
    <name type="scientific">Capitella teleta</name>
    <name type="common">Polychaete worm</name>
    <dbReference type="NCBI Taxonomy" id="283909"/>
    <lineage>
        <taxon>Eukaryota</taxon>
        <taxon>Metazoa</taxon>
        <taxon>Spiralia</taxon>
        <taxon>Lophotrochozoa</taxon>
        <taxon>Annelida</taxon>
        <taxon>Polychaeta</taxon>
        <taxon>Sedentaria</taxon>
        <taxon>Scolecida</taxon>
        <taxon>Capitellidae</taxon>
        <taxon>Capitella</taxon>
    </lineage>
</organism>
<sequence length="333" mass="37337">MELQMIGAIVAGITTAILLFIFVCVFCTHSCCPWRNVLMPWKKNIKLQWQLDRGDLDTKAEPPHHHPVIKEDQKPEPQVIIEPTPPPCPIHEDVIHEEPEEPEGPEPSRMPTPPPPQVEYEPSEKDDYPEPVHRQTSLIVSTITAAIEEKHALSDDFSYEHVQESRGGTLLRIEQQNQFDDDPPQPKSPLYSQPYDSFRAGKQLSYLNVREDNGTASVNSSNSPLLIQSSALDPEVSSMVSDRPKVTNMIRSFQNVSRNNSDVSAKDCSEQIYSKPDFLKKSLKSNVNSNNNSPISLAEFVKRKTEAETTEDDEIAGPSVPPKDYSNGLNINS</sequence>